<keyword evidence="4" id="KW-1185">Reference proteome</keyword>
<evidence type="ECO:0000313" key="3">
    <source>
        <dbReference type="EMBL" id="SER42724.1"/>
    </source>
</evidence>
<dbReference type="OrthoDB" id="7398962at2"/>
<dbReference type="RefSeq" id="WP_092499292.1">
    <property type="nucleotide sequence ID" value="NZ_FOFG01000018.1"/>
</dbReference>
<name>A0A1H9P368_9HYPH</name>
<evidence type="ECO:0000313" key="4">
    <source>
        <dbReference type="Proteomes" id="UP000199647"/>
    </source>
</evidence>
<feature type="region of interest" description="Disordered" evidence="1">
    <location>
        <begin position="37"/>
        <end position="67"/>
    </location>
</feature>
<organism evidence="3 4">
    <name type="scientific">Faunimonas pinastri</name>
    <dbReference type="NCBI Taxonomy" id="1855383"/>
    <lineage>
        <taxon>Bacteria</taxon>
        <taxon>Pseudomonadati</taxon>
        <taxon>Pseudomonadota</taxon>
        <taxon>Alphaproteobacteria</taxon>
        <taxon>Hyphomicrobiales</taxon>
        <taxon>Afifellaceae</taxon>
        <taxon>Faunimonas</taxon>
    </lineage>
</organism>
<feature type="region of interest" description="Disordered" evidence="1">
    <location>
        <begin position="477"/>
        <end position="500"/>
    </location>
</feature>
<dbReference type="Proteomes" id="UP000199647">
    <property type="component" value="Unassembled WGS sequence"/>
</dbReference>
<feature type="compositionally biased region" description="Polar residues" evidence="1">
    <location>
        <begin position="56"/>
        <end position="65"/>
    </location>
</feature>
<dbReference type="InterPro" id="IPR018759">
    <property type="entry name" value="BBP2_2"/>
</dbReference>
<dbReference type="AlphaFoldDB" id="A0A1H9P368"/>
<accession>A0A1H9P368</accession>
<dbReference type="STRING" id="1855383.SAMN05216548_11845"/>
<protein>
    <recommendedName>
        <fullName evidence="5">Outer membrane beta-barrel protein</fullName>
    </recommendedName>
</protein>
<evidence type="ECO:0008006" key="5">
    <source>
        <dbReference type="Google" id="ProtNLM"/>
    </source>
</evidence>
<evidence type="ECO:0000256" key="1">
    <source>
        <dbReference type="SAM" id="MobiDB-lite"/>
    </source>
</evidence>
<evidence type="ECO:0000256" key="2">
    <source>
        <dbReference type="SAM" id="SignalP"/>
    </source>
</evidence>
<feature type="chain" id="PRO_5011623213" description="Outer membrane beta-barrel protein" evidence="2">
    <location>
        <begin position="25"/>
        <end position="500"/>
    </location>
</feature>
<proteinExistence type="predicted"/>
<keyword evidence="2" id="KW-0732">Signal</keyword>
<dbReference type="Pfam" id="PF10082">
    <property type="entry name" value="BBP2_2"/>
    <property type="match status" value="1"/>
</dbReference>
<dbReference type="EMBL" id="FOFG01000018">
    <property type="protein sequence ID" value="SER42724.1"/>
    <property type="molecule type" value="Genomic_DNA"/>
</dbReference>
<gene>
    <name evidence="3" type="ORF">SAMN05216548_11845</name>
</gene>
<feature type="signal peptide" evidence="2">
    <location>
        <begin position="1"/>
        <end position="24"/>
    </location>
</feature>
<feature type="compositionally biased region" description="Polar residues" evidence="1">
    <location>
        <begin position="483"/>
        <end position="493"/>
    </location>
</feature>
<sequence>MLRAGLSASVCLAALLGGAGGAWAQDAALTATTASTDAGPATTGALPLRGTLPTDLGTTGNTSARGTAATGLDTFSGDLDAAGDDLLTPATPAAAPVTNAAATTIVPETGIPARRRSVDREAADDAFAPVGVRVGTFTLRPAIEVGVTASDNPDGGPDKNPALGAVIAPEATLQSNWSRHSLQIDAKGSDTQFKDKSLDEREADVDVKGRIDVSHDTKVNLGASYHYGLQSYTSPDTPSGATERPAVHTLTGQAGVDQTLGRFGIEAAGSVQREIHEDVSLADGSKADLAREDNNAYEGRLRGSYEISPALKPYVEVAVGTRSYDRATDEDGYRRSSVWGDLRGGIIADFGPKLSGELAAGYHHEHFDDDRLADIDAPTASAAILWSPRRLTIVKLGLSTEFRPTTLEGSSESIVYGGTLSVVRSIRHDLNVEAGIGYSEEHFEGVDRTDRTFTGYATVAYNLNRDVALIGRYEYENTRSDEPSSTGDSNTVTVRVRLQR</sequence>
<reference evidence="3 4" key="1">
    <citation type="submission" date="2016-10" db="EMBL/GenBank/DDBJ databases">
        <authorList>
            <person name="de Groot N.N."/>
        </authorList>
    </citation>
    <scope>NUCLEOTIDE SEQUENCE [LARGE SCALE GENOMIC DNA]</scope>
    <source>
        <strain evidence="3 4">A52C2</strain>
    </source>
</reference>
<dbReference type="SUPFAM" id="SSF56935">
    <property type="entry name" value="Porins"/>
    <property type="match status" value="1"/>
</dbReference>